<keyword evidence="4" id="KW-1185">Reference proteome</keyword>
<gene>
    <name evidence="3" type="ORF">Poli38472_002071</name>
</gene>
<feature type="compositionally biased region" description="Basic and acidic residues" evidence="2">
    <location>
        <begin position="165"/>
        <end position="175"/>
    </location>
</feature>
<dbReference type="AlphaFoldDB" id="A0A8K1CH50"/>
<dbReference type="OrthoDB" id="164681at2759"/>
<feature type="compositionally biased region" description="Acidic residues" evidence="2">
    <location>
        <begin position="30"/>
        <end position="40"/>
    </location>
</feature>
<evidence type="ECO:0000313" key="3">
    <source>
        <dbReference type="EMBL" id="TMW63130.1"/>
    </source>
</evidence>
<evidence type="ECO:0000256" key="1">
    <source>
        <dbReference type="SAM" id="Coils"/>
    </source>
</evidence>
<feature type="region of interest" description="Disordered" evidence="2">
    <location>
        <begin position="150"/>
        <end position="195"/>
    </location>
</feature>
<feature type="region of interest" description="Disordered" evidence="2">
    <location>
        <begin position="1"/>
        <end position="61"/>
    </location>
</feature>
<accession>A0A8K1CH50</accession>
<feature type="coiled-coil region" evidence="1">
    <location>
        <begin position="284"/>
        <end position="311"/>
    </location>
</feature>
<dbReference type="Proteomes" id="UP000794436">
    <property type="component" value="Unassembled WGS sequence"/>
</dbReference>
<organism evidence="3 4">
    <name type="scientific">Pythium oligandrum</name>
    <name type="common">Mycoparasitic fungus</name>
    <dbReference type="NCBI Taxonomy" id="41045"/>
    <lineage>
        <taxon>Eukaryota</taxon>
        <taxon>Sar</taxon>
        <taxon>Stramenopiles</taxon>
        <taxon>Oomycota</taxon>
        <taxon>Peronosporomycetes</taxon>
        <taxon>Pythiales</taxon>
        <taxon>Pythiaceae</taxon>
        <taxon>Pythium</taxon>
    </lineage>
</organism>
<name>A0A8K1CH50_PYTOL</name>
<protein>
    <submittedName>
        <fullName evidence="3">Uncharacterized protein</fullName>
    </submittedName>
</protein>
<feature type="coiled-coil region" evidence="1">
    <location>
        <begin position="61"/>
        <end position="88"/>
    </location>
</feature>
<sequence length="362" mass="42406">MSTKRKLSELETSDPADLEPDHSSPASDEVVAESSDDPEELSTGITGHEAYRDAPASPQTQEALEDEIETLEAVIQRLDQEKHALKMRLNEIQYHQKFNVNDCKKWLAANFDFDRKDTPELLAGIFENYLMQNDTLEPLPHQLMVKNSNRAQARREKLVHKRSQYRKEKDNKKQVEAQTARAKKVSTKGQDGSSSDPGAYGQFLYLHPQEIEQFYAEKPWMVLDNRFPKIRPTAKQSDISELVEQQERFLKENLWAIWERYHWFPIKHENGKSPEEIKQLGTHHNRRKRRQAQLKERIELLNTELKSSVDKSVLEQSVFGDRWVEIIMKRPKLWLPREDESLLAQLEELDALEPDRNFNFFS</sequence>
<proteinExistence type="predicted"/>
<comment type="caution">
    <text evidence="3">The sequence shown here is derived from an EMBL/GenBank/DDBJ whole genome shotgun (WGS) entry which is preliminary data.</text>
</comment>
<dbReference type="EMBL" id="SPLM01000072">
    <property type="protein sequence ID" value="TMW63130.1"/>
    <property type="molecule type" value="Genomic_DNA"/>
</dbReference>
<keyword evidence="1" id="KW-0175">Coiled coil</keyword>
<evidence type="ECO:0000256" key="2">
    <source>
        <dbReference type="SAM" id="MobiDB-lite"/>
    </source>
</evidence>
<reference evidence="3" key="1">
    <citation type="submission" date="2019-03" db="EMBL/GenBank/DDBJ databases">
        <title>Long read genome sequence of the mycoparasitic Pythium oligandrum ATCC 38472 isolated from sugarbeet rhizosphere.</title>
        <authorList>
            <person name="Gaulin E."/>
        </authorList>
    </citation>
    <scope>NUCLEOTIDE SEQUENCE</scope>
    <source>
        <strain evidence="3">ATCC 38472_TT</strain>
    </source>
</reference>
<evidence type="ECO:0000313" key="4">
    <source>
        <dbReference type="Proteomes" id="UP000794436"/>
    </source>
</evidence>